<proteinExistence type="predicted"/>
<feature type="non-terminal residue" evidence="2">
    <location>
        <position position="422"/>
    </location>
</feature>
<feature type="compositionally biased region" description="Pro residues" evidence="1">
    <location>
        <begin position="300"/>
        <end position="314"/>
    </location>
</feature>
<name>A0ABD0PC24_CIRMR</name>
<gene>
    <name evidence="2" type="ORF">M9458_035057</name>
</gene>
<feature type="region of interest" description="Disordered" evidence="1">
    <location>
        <begin position="295"/>
        <end position="314"/>
    </location>
</feature>
<reference evidence="2 3" key="1">
    <citation type="submission" date="2024-05" db="EMBL/GenBank/DDBJ databases">
        <title>Genome sequencing and assembly of Indian major carp, Cirrhinus mrigala (Hamilton, 1822).</title>
        <authorList>
            <person name="Mohindra V."/>
            <person name="Chowdhury L.M."/>
            <person name="Lal K."/>
            <person name="Jena J.K."/>
        </authorList>
    </citation>
    <scope>NUCLEOTIDE SEQUENCE [LARGE SCALE GENOMIC DNA]</scope>
    <source>
        <strain evidence="2">CM1030</strain>
        <tissue evidence="2">Blood</tissue>
    </source>
</reference>
<feature type="compositionally biased region" description="Pro residues" evidence="1">
    <location>
        <begin position="239"/>
        <end position="257"/>
    </location>
</feature>
<comment type="caution">
    <text evidence="2">The sequence shown here is derived from an EMBL/GenBank/DDBJ whole genome shotgun (WGS) entry which is preliminary data.</text>
</comment>
<evidence type="ECO:0000313" key="2">
    <source>
        <dbReference type="EMBL" id="KAL0170461.1"/>
    </source>
</evidence>
<sequence length="422" mass="44800">NGSPFTISPVDYLARTTPDPEPSPPSPRCVKLKPEPTDDGEPIPAAINEPVQCRATEQRIALETVFNPSDQVRELEKAVDGVSVERSSTPFATAEGELIIHLGLLDFEGDLTGWETDLEADLPSLLRPRWSSPAQRGLLFPIPEHSQEWALIPKDSPESQEAHECLTTHPPAPASSTAVAWHPLCLPSAHHLYGLSSAGLPSSIITVAGESLTSASSPRGLAPPWSGVVPPSPQDSAPPVSPRHSVPPAPLGSSVPPAPPWSSVAPAPPWISGFPPQSPEPWALPWPPRSSASPWLIGAPSPPRAPPPPGPPPSVGPLESFSPWLLPPWLLPLSSWLWPGSRLAPPAPSPSSLRLVHPGSSCFLLGSFLRCLHPGLRSLSSSWGSVLLPSHIPSSHPRLPLLSLRCEDEPSGRGVICQDYGL</sequence>
<dbReference type="AlphaFoldDB" id="A0ABD0PC24"/>
<feature type="region of interest" description="Disordered" evidence="1">
    <location>
        <begin position="1"/>
        <end position="45"/>
    </location>
</feature>
<dbReference type="EMBL" id="JAMKFB020000017">
    <property type="protein sequence ID" value="KAL0170461.1"/>
    <property type="molecule type" value="Genomic_DNA"/>
</dbReference>
<protein>
    <submittedName>
        <fullName evidence="2">Uncharacterized protein</fullName>
    </submittedName>
</protein>
<organism evidence="2 3">
    <name type="scientific">Cirrhinus mrigala</name>
    <name type="common">Mrigala</name>
    <dbReference type="NCBI Taxonomy" id="683832"/>
    <lineage>
        <taxon>Eukaryota</taxon>
        <taxon>Metazoa</taxon>
        <taxon>Chordata</taxon>
        <taxon>Craniata</taxon>
        <taxon>Vertebrata</taxon>
        <taxon>Euteleostomi</taxon>
        <taxon>Actinopterygii</taxon>
        <taxon>Neopterygii</taxon>
        <taxon>Teleostei</taxon>
        <taxon>Ostariophysi</taxon>
        <taxon>Cypriniformes</taxon>
        <taxon>Cyprinidae</taxon>
        <taxon>Labeoninae</taxon>
        <taxon>Labeonini</taxon>
        <taxon>Cirrhinus</taxon>
    </lineage>
</organism>
<accession>A0ABD0PC24</accession>
<feature type="region of interest" description="Disordered" evidence="1">
    <location>
        <begin position="215"/>
        <end position="257"/>
    </location>
</feature>
<feature type="non-terminal residue" evidence="2">
    <location>
        <position position="1"/>
    </location>
</feature>
<evidence type="ECO:0000313" key="3">
    <source>
        <dbReference type="Proteomes" id="UP001529510"/>
    </source>
</evidence>
<dbReference type="Proteomes" id="UP001529510">
    <property type="component" value="Unassembled WGS sequence"/>
</dbReference>
<evidence type="ECO:0000256" key="1">
    <source>
        <dbReference type="SAM" id="MobiDB-lite"/>
    </source>
</evidence>
<keyword evidence="3" id="KW-1185">Reference proteome</keyword>